<comment type="catalytic activity">
    <reaction evidence="11">
        <text>tetradecanoyl-CoA + oxidized [electron-transfer flavoprotein] + H(+) = (2E)-tetradecenoyl-CoA + reduced [electron-transfer flavoprotein]</text>
        <dbReference type="Rhea" id="RHEA:47316"/>
        <dbReference type="Rhea" id="RHEA-COMP:10685"/>
        <dbReference type="Rhea" id="RHEA-COMP:10686"/>
        <dbReference type="ChEBI" id="CHEBI:15378"/>
        <dbReference type="ChEBI" id="CHEBI:57385"/>
        <dbReference type="ChEBI" id="CHEBI:57692"/>
        <dbReference type="ChEBI" id="CHEBI:58307"/>
        <dbReference type="ChEBI" id="CHEBI:61405"/>
    </reaction>
    <physiologicalReaction direction="left-to-right" evidence="11">
        <dbReference type="Rhea" id="RHEA:47317"/>
    </physiologicalReaction>
</comment>
<dbReference type="InterPro" id="IPR037069">
    <property type="entry name" value="AcylCoA_DH/ox_N_sf"/>
</dbReference>
<dbReference type="Pfam" id="PF02771">
    <property type="entry name" value="Acyl-CoA_dh_N"/>
    <property type="match status" value="1"/>
</dbReference>
<comment type="similarity">
    <text evidence="3">Belongs to the acyl-CoA dehydrogenase family.</text>
</comment>
<dbReference type="Pfam" id="PF00441">
    <property type="entry name" value="Acyl-CoA_dh_1"/>
    <property type="match status" value="1"/>
</dbReference>
<comment type="catalytic activity">
    <reaction evidence="7">
        <text>decanoyl-CoA + oxidized [electron-transfer flavoprotein] + H(+) = (2E)-decenoyl-CoA + reduced [electron-transfer flavoprotein]</text>
        <dbReference type="Rhea" id="RHEA:48176"/>
        <dbReference type="Rhea" id="RHEA-COMP:10685"/>
        <dbReference type="Rhea" id="RHEA-COMP:10686"/>
        <dbReference type="ChEBI" id="CHEBI:15378"/>
        <dbReference type="ChEBI" id="CHEBI:57692"/>
        <dbReference type="ChEBI" id="CHEBI:58307"/>
        <dbReference type="ChEBI" id="CHEBI:61406"/>
        <dbReference type="ChEBI" id="CHEBI:61430"/>
    </reaction>
    <physiologicalReaction direction="left-to-right" evidence="7">
        <dbReference type="Rhea" id="RHEA:48177"/>
    </physiologicalReaction>
</comment>
<reference evidence="15" key="1">
    <citation type="submission" date="2025-08" db="UniProtKB">
        <authorList>
            <consortium name="Ensembl"/>
        </authorList>
    </citation>
    <scope>IDENTIFICATION</scope>
</reference>
<comment type="catalytic activity">
    <reaction evidence="8">
        <text>dodecanoyl-CoA + oxidized [electron-transfer flavoprotein] + H(+) = (2E)-dodecenoyl-CoA + reduced [electron-transfer flavoprotein]</text>
        <dbReference type="Rhea" id="RHEA:47296"/>
        <dbReference type="Rhea" id="RHEA-COMP:10685"/>
        <dbReference type="Rhea" id="RHEA-COMP:10686"/>
        <dbReference type="ChEBI" id="CHEBI:15378"/>
        <dbReference type="ChEBI" id="CHEBI:57330"/>
        <dbReference type="ChEBI" id="CHEBI:57375"/>
        <dbReference type="ChEBI" id="CHEBI:57692"/>
        <dbReference type="ChEBI" id="CHEBI:58307"/>
    </reaction>
    <physiologicalReaction direction="left-to-right" evidence="8">
        <dbReference type="Rhea" id="RHEA:47297"/>
    </physiologicalReaction>
</comment>
<dbReference type="InterPro" id="IPR050741">
    <property type="entry name" value="Acyl-CoA_dehydrogenase"/>
</dbReference>
<evidence type="ECO:0000313" key="16">
    <source>
        <dbReference type="Proteomes" id="UP000694557"/>
    </source>
</evidence>
<comment type="pathway">
    <text evidence="2">Lipid metabolism; mitochondrial fatty acid beta-oxidation.</text>
</comment>
<dbReference type="InterPro" id="IPR009075">
    <property type="entry name" value="AcylCo_DH/oxidase_C"/>
</dbReference>
<comment type="cofactor">
    <cofactor evidence="1">
        <name>FAD</name>
        <dbReference type="ChEBI" id="CHEBI:57692"/>
    </cofactor>
</comment>
<evidence type="ECO:0000256" key="2">
    <source>
        <dbReference type="ARBA" id="ARBA00005198"/>
    </source>
</evidence>
<evidence type="ECO:0000256" key="3">
    <source>
        <dbReference type="ARBA" id="ARBA00009347"/>
    </source>
</evidence>
<evidence type="ECO:0000256" key="12">
    <source>
        <dbReference type="ARBA" id="ARBA00049192"/>
    </source>
</evidence>
<dbReference type="GO" id="GO:0003995">
    <property type="term" value="F:acyl-CoA dehydrogenase activity"/>
    <property type="evidence" value="ECO:0007669"/>
    <property type="project" value="InterPro"/>
</dbReference>
<dbReference type="InterPro" id="IPR036250">
    <property type="entry name" value="AcylCo_DH-like_C"/>
</dbReference>
<evidence type="ECO:0000256" key="8">
    <source>
        <dbReference type="ARBA" id="ARBA00047893"/>
    </source>
</evidence>
<evidence type="ECO:0000256" key="9">
    <source>
        <dbReference type="ARBA" id="ARBA00047916"/>
    </source>
</evidence>
<name>A0A8C7MAK9_ONCKI</name>
<evidence type="ECO:0000256" key="4">
    <source>
        <dbReference type="ARBA" id="ARBA00022630"/>
    </source>
</evidence>
<dbReference type="Gene3D" id="1.10.540.10">
    <property type="entry name" value="Acyl-CoA dehydrogenase/oxidase, N-terminal domain"/>
    <property type="match status" value="1"/>
</dbReference>
<proteinExistence type="inferred from homology"/>
<dbReference type="AlphaFoldDB" id="A0A8C7MAK9"/>
<keyword evidence="6" id="KW-0560">Oxidoreductase</keyword>
<evidence type="ECO:0000256" key="1">
    <source>
        <dbReference type="ARBA" id="ARBA00001974"/>
    </source>
</evidence>
<dbReference type="Gene3D" id="1.20.140.10">
    <property type="entry name" value="Butyryl-CoA Dehydrogenase, subunit A, domain 3"/>
    <property type="match status" value="1"/>
</dbReference>
<dbReference type="InterPro" id="IPR006089">
    <property type="entry name" value="Acyl-CoA_DH_CS"/>
</dbReference>
<feature type="domain" description="Acyl-CoA dehydrogenase/oxidase N-terminal" evidence="14">
    <location>
        <begin position="53"/>
        <end position="116"/>
    </location>
</feature>
<keyword evidence="16" id="KW-1185">Reference proteome</keyword>
<comment type="catalytic activity">
    <reaction evidence="12">
        <text>hexanoyl-CoA + oxidized [electron-transfer flavoprotein] + H(+) = (2E)-hexenoyl-CoA + reduced [electron-transfer flavoprotein]</text>
        <dbReference type="Rhea" id="RHEA:43464"/>
        <dbReference type="Rhea" id="RHEA-COMP:10685"/>
        <dbReference type="Rhea" id="RHEA-COMP:10686"/>
        <dbReference type="ChEBI" id="CHEBI:15378"/>
        <dbReference type="ChEBI" id="CHEBI:57692"/>
        <dbReference type="ChEBI" id="CHEBI:58307"/>
        <dbReference type="ChEBI" id="CHEBI:62077"/>
        <dbReference type="ChEBI" id="CHEBI:62620"/>
    </reaction>
    <physiologicalReaction direction="left-to-right" evidence="12">
        <dbReference type="Rhea" id="RHEA:43465"/>
    </physiologicalReaction>
</comment>
<evidence type="ECO:0000256" key="6">
    <source>
        <dbReference type="ARBA" id="ARBA00023002"/>
    </source>
</evidence>
<dbReference type="GO" id="GO:0005737">
    <property type="term" value="C:cytoplasm"/>
    <property type="evidence" value="ECO:0007669"/>
    <property type="project" value="TreeGrafter"/>
</dbReference>
<evidence type="ECO:0000313" key="15">
    <source>
        <dbReference type="Ensembl" id="ENSOKIP00005039701.1"/>
    </source>
</evidence>
<dbReference type="SUPFAM" id="SSF56645">
    <property type="entry name" value="Acyl-CoA dehydrogenase NM domain-like"/>
    <property type="match status" value="1"/>
</dbReference>
<evidence type="ECO:0000256" key="11">
    <source>
        <dbReference type="ARBA" id="ARBA00049038"/>
    </source>
</evidence>
<feature type="domain" description="Acyl-CoA dehydrogenase/oxidase C-terminal" evidence="13">
    <location>
        <begin position="208"/>
        <end position="270"/>
    </location>
</feature>
<accession>A0A8C7MAK9</accession>
<evidence type="ECO:0000259" key="13">
    <source>
        <dbReference type="Pfam" id="PF00441"/>
    </source>
</evidence>
<dbReference type="PANTHER" id="PTHR48083">
    <property type="entry name" value="MEDIUM-CHAIN SPECIFIC ACYL-COA DEHYDROGENASE, MITOCHONDRIAL-RELATED"/>
    <property type="match status" value="1"/>
</dbReference>
<protein>
    <submittedName>
        <fullName evidence="15">Zgc:85777</fullName>
    </submittedName>
</protein>
<dbReference type="GeneTree" id="ENSGT00940000164410"/>
<dbReference type="InterPro" id="IPR009100">
    <property type="entry name" value="AcylCoA_DH/oxidase_NM_dom_sf"/>
</dbReference>
<organism evidence="15 16">
    <name type="scientific">Oncorhynchus kisutch</name>
    <name type="common">Coho salmon</name>
    <name type="synonym">Salmo kisutch</name>
    <dbReference type="NCBI Taxonomy" id="8019"/>
    <lineage>
        <taxon>Eukaryota</taxon>
        <taxon>Metazoa</taxon>
        <taxon>Chordata</taxon>
        <taxon>Craniata</taxon>
        <taxon>Vertebrata</taxon>
        <taxon>Euteleostomi</taxon>
        <taxon>Actinopterygii</taxon>
        <taxon>Neopterygii</taxon>
        <taxon>Teleostei</taxon>
        <taxon>Protacanthopterygii</taxon>
        <taxon>Salmoniformes</taxon>
        <taxon>Salmonidae</taxon>
        <taxon>Salmoninae</taxon>
        <taxon>Oncorhynchus</taxon>
    </lineage>
</organism>
<dbReference type="InterPro" id="IPR046373">
    <property type="entry name" value="Acyl-CoA_Oxase/DH_mid-dom_sf"/>
</dbReference>
<comment type="catalytic activity">
    <reaction evidence="9">
        <text>oxidized [electron-transfer flavoprotein] + hexadecanoyl-CoA + H(+) = (2E)-hexadecenoyl-CoA + reduced [electron-transfer flavoprotein]</text>
        <dbReference type="Rhea" id="RHEA:43448"/>
        <dbReference type="Rhea" id="RHEA-COMP:10685"/>
        <dbReference type="Rhea" id="RHEA-COMP:10686"/>
        <dbReference type="ChEBI" id="CHEBI:15378"/>
        <dbReference type="ChEBI" id="CHEBI:57379"/>
        <dbReference type="ChEBI" id="CHEBI:57692"/>
        <dbReference type="ChEBI" id="CHEBI:58307"/>
        <dbReference type="ChEBI" id="CHEBI:61526"/>
    </reaction>
    <physiologicalReaction direction="left-to-right" evidence="9">
        <dbReference type="Rhea" id="RHEA:43449"/>
    </physiologicalReaction>
</comment>
<keyword evidence="4" id="KW-0285">Flavoprotein</keyword>
<evidence type="ECO:0000256" key="10">
    <source>
        <dbReference type="ARBA" id="ARBA00048877"/>
    </source>
</evidence>
<evidence type="ECO:0000259" key="14">
    <source>
        <dbReference type="Pfam" id="PF02771"/>
    </source>
</evidence>
<dbReference type="InterPro" id="IPR013786">
    <property type="entry name" value="AcylCoA_DH/ox_N"/>
</dbReference>
<comment type="catalytic activity">
    <reaction evidence="10">
        <text>octanoyl-CoA + oxidized [electron-transfer flavoprotein] + H(+) = (2E)-octenoyl-CoA + reduced [electron-transfer flavoprotein]</text>
        <dbReference type="Rhea" id="RHEA:48180"/>
        <dbReference type="Rhea" id="RHEA-COMP:10685"/>
        <dbReference type="Rhea" id="RHEA-COMP:10686"/>
        <dbReference type="ChEBI" id="CHEBI:15378"/>
        <dbReference type="ChEBI" id="CHEBI:57386"/>
        <dbReference type="ChEBI" id="CHEBI:57692"/>
        <dbReference type="ChEBI" id="CHEBI:58307"/>
        <dbReference type="ChEBI" id="CHEBI:62242"/>
    </reaction>
    <physiologicalReaction direction="left-to-right" evidence="10">
        <dbReference type="Rhea" id="RHEA:48181"/>
    </physiologicalReaction>
</comment>
<dbReference type="PROSITE" id="PS00072">
    <property type="entry name" value="ACYL_COA_DH_1"/>
    <property type="match status" value="1"/>
</dbReference>
<keyword evidence="5" id="KW-0274">FAD</keyword>
<sequence length="293" mass="32420">ISSTRKLIGNVSSKSKAASGSLEHFARKVSLKSYEREINPYVDQWVGVCVYVCCAEYGGIGLDFSYSIAVSEELGNIRCGGIPMAIGVQTDMATPALARFGSEELKKEFLLPSIMGDKVACLGVSEVGAGSDVASKFPKAVSLSHTSGGPSHKNKSLICLPMNSPGVHIARTIDKTGMSSDTAKVFFDDVRVPCNNLIGEIKKLIKKMLQFQEERLWAVGNIVTMRDNIIQDTIQYTRQRKIFKMSVLYHQSVHFRLAELETEIELLHSLHRWVMLSIICKYMDTLPKAPDKN</sequence>
<dbReference type="GO" id="GO:0033539">
    <property type="term" value="P:fatty acid beta-oxidation using acyl-CoA dehydrogenase"/>
    <property type="evidence" value="ECO:0007669"/>
    <property type="project" value="TreeGrafter"/>
</dbReference>
<reference evidence="15" key="2">
    <citation type="submission" date="2025-09" db="UniProtKB">
        <authorList>
            <consortium name="Ensembl"/>
        </authorList>
    </citation>
    <scope>IDENTIFICATION</scope>
</reference>
<evidence type="ECO:0000256" key="7">
    <source>
        <dbReference type="ARBA" id="ARBA00047546"/>
    </source>
</evidence>
<dbReference type="Gene3D" id="2.40.110.10">
    <property type="entry name" value="Butyryl-CoA Dehydrogenase, subunit A, domain 2"/>
    <property type="match status" value="1"/>
</dbReference>
<evidence type="ECO:0000256" key="5">
    <source>
        <dbReference type="ARBA" id="ARBA00022827"/>
    </source>
</evidence>
<dbReference type="Proteomes" id="UP000694557">
    <property type="component" value="Unassembled WGS sequence"/>
</dbReference>
<dbReference type="Ensembl" id="ENSOKIT00005041890.1">
    <property type="protein sequence ID" value="ENSOKIP00005039701.1"/>
    <property type="gene ID" value="ENSOKIG00005016852.1"/>
</dbReference>
<dbReference type="PANTHER" id="PTHR48083:SF6">
    <property type="entry name" value="ACYL-COA DEHYDROGENASE 6"/>
    <property type="match status" value="1"/>
</dbReference>
<dbReference type="GO" id="GO:0050660">
    <property type="term" value="F:flavin adenine dinucleotide binding"/>
    <property type="evidence" value="ECO:0007669"/>
    <property type="project" value="InterPro"/>
</dbReference>
<dbReference type="SUPFAM" id="SSF47203">
    <property type="entry name" value="Acyl-CoA dehydrogenase C-terminal domain-like"/>
    <property type="match status" value="1"/>
</dbReference>